<feature type="compositionally biased region" description="Polar residues" evidence="1">
    <location>
        <begin position="114"/>
        <end position="134"/>
    </location>
</feature>
<accession>A0A9P5K1R5</accession>
<sequence>MGNCCSGPTTVLSPTLTARPLRPQETTQSTPLASIPSSTVPDPASSVTLSSGDSYGTPAHGTASHNDEMSPTPARVPSQDSASSQGPFNSGGYPPSPSRGDAPASQHSHLAETRSYQYRSRGSASPQLNKSVSVDTRLPQDAPLHSSSRMNRAASASLLDYGHPPAGTQLGSRPTPETGQMPAERHEGRPRFRSTLQSQLSDDFRYAARRCPISHYYYSTIVHRFKILVVGKVRVI</sequence>
<feature type="compositionally biased region" description="Polar residues" evidence="1">
    <location>
        <begin position="169"/>
        <end position="178"/>
    </location>
</feature>
<feature type="compositionally biased region" description="Polar residues" evidence="1">
    <location>
        <begin position="24"/>
        <end position="54"/>
    </location>
</feature>
<evidence type="ECO:0000313" key="2">
    <source>
        <dbReference type="EMBL" id="KAF8474330.1"/>
    </source>
</evidence>
<feature type="compositionally biased region" description="Polar residues" evidence="1">
    <location>
        <begin position="1"/>
        <end position="16"/>
    </location>
</feature>
<evidence type="ECO:0000256" key="1">
    <source>
        <dbReference type="SAM" id="MobiDB-lite"/>
    </source>
</evidence>
<reference evidence="2" key="2">
    <citation type="journal article" date="2020" name="Nat. Commun.">
        <title>Large-scale genome sequencing of mycorrhizal fungi provides insights into the early evolution of symbiotic traits.</title>
        <authorList>
            <person name="Miyauchi S."/>
            <person name="Kiss E."/>
            <person name="Kuo A."/>
            <person name="Drula E."/>
            <person name="Kohler A."/>
            <person name="Sanchez-Garcia M."/>
            <person name="Morin E."/>
            <person name="Andreopoulos B."/>
            <person name="Barry K.W."/>
            <person name="Bonito G."/>
            <person name="Buee M."/>
            <person name="Carver A."/>
            <person name="Chen C."/>
            <person name="Cichocki N."/>
            <person name="Clum A."/>
            <person name="Culley D."/>
            <person name="Crous P.W."/>
            <person name="Fauchery L."/>
            <person name="Girlanda M."/>
            <person name="Hayes R.D."/>
            <person name="Keri Z."/>
            <person name="LaButti K."/>
            <person name="Lipzen A."/>
            <person name="Lombard V."/>
            <person name="Magnuson J."/>
            <person name="Maillard F."/>
            <person name="Murat C."/>
            <person name="Nolan M."/>
            <person name="Ohm R.A."/>
            <person name="Pangilinan J."/>
            <person name="Pereira M.F."/>
            <person name="Perotto S."/>
            <person name="Peter M."/>
            <person name="Pfister S."/>
            <person name="Riley R."/>
            <person name="Sitrit Y."/>
            <person name="Stielow J.B."/>
            <person name="Szollosi G."/>
            <person name="Zifcakova L."/>
            <person name="Stursova M."/>
            <person name="Spatafora J.W."/>
            <person name="Tedersoo L."/>
            <person name="Vaario L.M."/>
            <person name="Yamada A."/>
            <person name="Yan M."/>
            <person name="Wang P."/>
            <person name="Xu J."/>
            <person name="Bruns T."/>
            <person name="Baldrian P."/>
            <person name="Vilgalys R."/>
            <person name="Dunand C."/>
            <person name="Henrissat B."/>
            <person name="Grigoriev I.V."/>
            <person name="Hibbett D."/>
            <person name="Nagy L.G."/>
            <person name="Martin F.M."/>
        </authorList>
    </citation>
    <scope>NUCLEOTIDE SEQUENCE</scope>
    <source>
        <strain evidence="2">Prilba</strain>
    </source>
</reference>
<protein>
    <submittedName>
        <fullName evidence="2">Uncharacterized protein</fullName>
    </submittedName>
</protein>
<feature type="region of interest" description="Disordered" evidence="1">
    <location>
        <begin position="1"/>
        <end position="191"/>
    </location>
</feature>
<reference evidence="2" key="1">
    <citation type="submission" date="2019-10" db="EMBL/GenBank/DDBJ databases">
        <authorList>
            <consortium name="DOE Joint Genome Institute"/>
            <person name="Kuo A."/>
            <person name="Miyauchi S."/>
            <person name="Kiss E."/>
            <person name="Drula E."/>
            <person name="Kohler A."/>
            <person name="Sanchez-Garcia M."/>
            <person name="Andreopoulos B."/>
            <person name="Barry K.W."/>
            <person name="Bonito G."/>
            <person name="Buee M."/>
            <person name="Carver A."/>
            <person name="Chen C."/>
            <person name="Cichocki N."/>
            <person name="Clum A."/>
            <person name="Culley D."/>
            <person name="Crous P.W."/>
            <person name="Fauchery L."/>
            <person name="Girlanda M."/>
            <person name="Hayes R."/>
            <person name="Keri Z."/>
            <person name="LaButti K."/>
            <person name="Lipzen A."/>
            <person name="Lombard V."/>
            <person name="Magnuson J."/>
            <person name="Maillard F."/>
            <person name="Morin E."/>
            <person name="Murat C."/>
            <person name="Nolan M."/>
            <person name="Ohm R."/>
            <person name="Pangilinan J."/>
            <person name="Pereira M."/>
            <person name="Perotto S."/>
            <person name="Peter M."/>
            <person name="Riley R."/>
            <person name="Sitrit Y."/>
            <person name="Stielow B."/>
            <person name="Szollosi G."/>
            <person name="Zifcakova L."/>
            <person name="Stursova M."/>
            <person name="Spatafora J.W."/>
            <person name="Tedersoo L."/>
            <person name="Vaario L.-M."/>
            <person name="Yamada A."/>
            <person name="Yan M."/>
            <person name="Wang P."/>
            <person name="Xu J."/>
            <person name="Bruns T."/>
            <person name="Baldrian P."/>
            <person name="Vilgalys R."/>
            <person name="Henrissat B."/>
            <person name="Grigoriev I.V."/>
            <person name="Hibbett D."/>
            <person name="Nagy L.G."/>
            <person name="Martin F.M."/>
        </authorList>
    </citation>
    <scope>NUCLEOTIDE SEQUENCE</scope>
    <source>
        <strain evidence="2">Prilba</strain>
    </source>
</reference>
<keyword evidence="3" id="KW-1185">Reference proteome</keyword>
<feature type="compositionally biased region" description="Low complexity" evidence="1">
    <location>
        <begin position="146"/>
        <end position="157"/>
    </location>
</feature>
<dbReference type="Proteomes" id="UP000759537">
    <property type="component" value="Unassembled WGS sequence"/>
</dbReference>
<comment type="caution">
    <text evidence="2">The sequence shown here is derived from an EMBL/GenBank/DDBJ whole genome shotgun (WGS) entry which is preliminary data.</text>
</comment>
<gene>
    <name evidence="2" type="ORF">DFH94DRAFT_124887</name>
</gene>
<organism evidence="2 3">
    <name type="scientific">Russula ochroleuca</name>
    <dbReference type="NCBI Taxonomy" id="152965"/>
    <lineage>
        <taxon>Eukaryota</taxon>
        <taxon>Fungi</taxon>
        <taxon>Dikarya</taxon>
        <taxon>Basidiomycota</taxon>
        <taxon>Agaricomycotina</taxon>
        <taxon>Agaricomycetes</taxon>
        <taxon>Russulales</taxon>
        <taxon>Russulaceae</taxon>
        <taxon>Russula</taxon>
    </lineage>
</organism>
<dbReference type="EMBL" id="WHVB01000017">
    <property type="protein sequence ID" value="KAF8474330.1"/>
    <property type="molecule type" value="Genomic_DNA"/>
</dbReference>
<dbReference type="AlphaFoldDB" id="A0A9P5K1R5"/>
<name>A0A9P5K1R5_9AGAM</name>
<evidence type="ECO:0000313" key="3">
    <source>
        <dbReference type="Proteomes" id="UP000759537"/>
    </source>
</evidence>
<feature type="compositionally biased region" description="Polar residues" evidence="1">
    <location>
        <begin position="78"/>
        <end position="88"/>
    </location>
</feature>
<proteinExistence type="predicted"/>